<dbReference type="Proteomes" id="UP000596742">
    <property type="component" value="Unassembled WGS sequence"/>
</dbReference>
<evidence type="ECO:0000313" key="11">
    <source>
        <dbReference type="Proteomes" id="UP000596742"/>
    </source>
</evidence>
<keyword evidence="3" id="KW-0479">Metal-binding</keyword>
<keyword evidence="11" id="KW-1185">Reference proteome</keyword>
<dbReference type="Pfam" id="PF05741">
    <property type="entry name" value="zf-nanos"/>
    <property type="match status" value="1"/>
</dbReference>
<dbReference type="AlphaFoldDB" id="A0A8B6EES6"/>
<gene>
    <name evidence="10" type="ORF">MGAL_10B072492</name>
</gene>
<evidence type="ECO:0000256" key="1">
    <source>
        <dbReference type="ARBA" id="ARBA00004496"/>
    </source>
</evidence>
<keyword evidence="4 8" id="KW-0863">Zinc-finger</keyword>
<dbReference type="GO" id="GO:0006417">
    <property type="term" value="P:regulation of translation"/>
    <property type="evidence" value="ECO:0007669"/>
    <property type="project" value="UniProtKB-UniRule"/>
</dbReference>
<evidence type="ECO:0000256" key="6">
    <source>
        <dbReference type="ARBA" id="ARBA00022845"/>
    </source>
</evidence>
<accession>A0A8B6EES6</accession>
<dbReference type="GO" id="GO:0008270">
    <property type="term" value="F:zinc ion binding"/>
    <property type="evidence" value="ECO:0007669"/>
    <property type="project" value="UniProtKB-KW"/>
</dbReference>
<dbReference type="InterPro" id="IPR038129">
    <property type="entry name" value="Nanos_sf"/>
</dbReference>
<evidence type="ECO:0000259" key="9">
    <source>
        <dbReference type="PROSITE" id="PS51522"/>
    </source>
</evidence>
<feature type="domain" description="Nanos-type" evidence="9">
    <location>
        <begin position="181"/>
        <end position="235"/>
    </location>
</feature>
<dbReference type="InterPro" id="IPR008705">
    <property type="entry name" value="Nanos/Xcar2"/>
</dbReference>
<keyword evidence="2" id="KW-0963">Cytoplasm</keyword>
<comment type="similarity">
    <text evidence="8">Belongs to the nanos family.</text>
</comment>
<dbReference type="GO" id="GO:0003723">
    <property type="term" value="F:RNA binding"/>
    <property type="evidence" value="ECO:0007669"/>
    <property type="project" value="UniProtKB-UniRule"/>
</dbReference>
<evidence type="ECO:0000256" key="8">
    <source>
        <dbReference type="PROSITE-ProRule" id="PRU00855"/>
    </source>
</evidence>
<evidence type="ECO:0000256" key="7">
    <source>
        <dbReference type="ARBA" id="ARBA00022884"/>
    </source>
</evidence>
<name>A0A8B6EES6_MYTGA</name>
<evidence type="ECO:0000256" key="4">
    <source>
        <dbReference type="ARBA" id="ARBA00022771"/>
    </source>
</evidence>
<dbReference type="PANTHER" id="PTHR12887">
    <property type="entry name" value="NANOS PROTEIN"/>
    <property type="match status" value="1"/>
</dbReference>
<organism evidence="10 11">
    <name type="scientific">Mytilus galloprovincialis</name>
    <name type="common">Mediterranean mussel</name>
    <dbReference type="NCBI Taxonomy" id="29158"/>
    <lineage>
        <taxon>Eukaryota</taxon>
        <taxon>Metazoa</taxon>
        <taxon>Spiralia</taxon>
        <taxon>Lophotrochozoa</taxon>
        <taxon>Mollusca</taxon>
        <taxon>Bivalvia</taxon>
        <taxon>Autobranchia</taxon>
        <taxon>Pteriomorphia</taxon>
        <taxon>Mytilida</taxon>
        <taxon>Mytiloidea</taxon>
        <taxon>Mytilidae</taxon>
        <taxon>Mytilinae</taxon>
        <taxon>Mytilus</taxon>
    </lineage>
</organism>
<keyword evidence="5" id="KW-0862">Zinc</keyword>
<comment type="caution">
    <text evidence="10">The sequence shown here is derived from an EMBL/GenBank/DDBJ whole genome shotgun (WGS) entry which is preliminary data.</text>
</comment>
<keyword evidence="7 8" id="KW-0694">RNA-binding</keyword>
<protein>
    <submittedName>
        <fullName evidence="10">Protein nanos 1</fullName>
    </submittedName>
</protein>
<sequence>MSYTWSTDYLNLSTMLSRGQDPRDKEPPMIDHSADLLDIMPMDYIETQSTTSTMSYDSVPPTTADVLMSNIEALTSLQEVTSYLQHVHVQSNNAHMPFNVHSQVMPPVPTMQPPPGLPGLPAPRDSFSSVVTRPNAQDLWRSTLVQPPPDFSVYNPSGKLPETHTQQTAFDPENAEIDDSYCVLCKRNGEVREWYTSHVLKDNRGKVACPILRKYTCPTCGATGDNAHTIRHCPKSTNKQKSSASSNKGFRV</sequence>
<evidence type="ECO:0000313" key="10">
    <source>
        <dbReference type="EMBL" id="VDI32493.1"/>
    </source>
</evidence>
<keyword evidence="6 8" id="KW-0810">Translation regulation</keyword>
<evidence type="ECO:0000256" key="5">
    <source>
        <dbReference type="ARBA" id="ARBA00022833"/>
    </source>
</evidence>
<dbReference type="Gene3D" id="4.10.60.30">
    <property type="entry name" value="Nanos, RNA-binding domain"/>
    <property type="match status" value="1"/>
</dbReference>
<dbReference type="PROSITE" id="PS51522">
    <property type="entry name" value="ZF_NANOS"/>
    <property type="match status" value="1"/>
</dbReference>
<evidence type="ECO:0000256" key="3">
    <source>
        <dbReference type="ARBA" id="ARBA00022723"/>
    </source>
</evidence>
<dbReference type="InterPro" id="IPR024161">
    <property type="entry name" value="Znf_nanos-typ"/>
</dbReference>
<comment type="subcellular location">
    <subcellularLocation>
        <location evidence="1">Cytoplasm</location>
    </subcellularLocation>
</comment>
<dbReference type="OrthoDB" id="10010129at2759"/>
<proteinExistence type="inferred from homology"/>
<dbReference type="EMBL" id="UYJE01004928">
    <property type="protein sequence ID" value="VDI32493.1"/>
    <property type="molecule type" value="Genomic_DNA"/>
</dbReference>
<reference evidence="10" key="1">
    <citation type="submission" date="2018-11" db="EMBL/GenBank/DDBJ databases">
        <authorList>
            <person name="Alioto T."/>
            <person name="Alioto T."/>
        </authorList>
    </citation>
    <scope>NUCLEOTIDE SEQUENCE</scope>
</reference>
<evidence type="ECO:0000256" key="2">
    <source>
        <dbReference type="ARBA" id="ARBA00022490"/>
    </source>
</evidence>
<dbReference type="GO" id="GO:0005737">
    <property type="term" value="C:cytoplasm"/>
    <property type="evidence" value="ECO:0007669"/>
    <property type="project" value="UniProtKB-SubCell"/>
</dbReference>